<keyword evidence="3 6" id="KW-0812">Transmembrane</keyword>
<keyword evidence="4 6" id="KW-1133">Transmembrane helix</keyword>
<dbReference type="PANTHER" id="PTHR33931:SF2">
    <property type="entry name" value="HOLIN-LIKE PROTEIN CIDA"/>
    <property type="match status" value="1"/>
</dbReference>
<evidence type="ECO:0000256" key="3">
    <source>
        <dbReference type="ARBA" id="ARBA00022692"/>
    </source>
</evidence>
<keyword evidence="5 6" id="KW-0472">Membrane</keyword>
<sequence>MQLAHSAARFQLLRQQSKHVSLALLQIGIICLFAWGAHAVATALHSPIPGSVLGLAVVLLALALKIIPEKAIQVGAAWFIGDLLLFFIPPMISVIKYEDLLRQYGFNILLTIVLGVISVLLGTGFVVDRVFRFERKQHLKRQMAKHLKAQQLQKTHDTKAE</sequence>
<keyword evidence="2" id="KW-1003">Cell membrane</keyword>
<dbReference type="RefSeq" id="WP_238896675.1">
    <property type="nucleotide sequence ID" value="NZ_JAKOGG010000007.1"/>
</dbReference>
<feature type="transmembrane region" description="Helical" evidence="6">
    <location>
        <begin position="47"/>
        <end position="67"/>
    </location>
</feature>
<dbReference type="Pfam" id="PF03788">
    <property type="entry name" value="LrgA"/>
    <property type="match status" value="1"/>
</dbReference>
<keyword evidence="8" id="KW-1185">Reference proteome</keyword>
<dbReference type="PANTHER" id="PTHR33931">
    <property type="entry name" value="HOLIN-LIKE PROTEIN CIDA-RELATED"/>
    <property type="match status" value="1"/>
</dbReference>
<reference evidence="7 8" key="1">
    <citation type="submission" date="2022-02" db="EMBL/GenBank/DDBJ databases">
        <authorList>
            <person name="Zhuang L."/>
        </authorList>
    </citation>
    <scope>NUCLEOTIDE SEQUENCE [LARGE SCALE GENOMIC DNA]</scope>
    <source>
        <strain evidence="7 8">C32</strain>
    </source>
</reference>
<proteinExistence type="predicted"/>
<evidence type="ECO:0000256" key="6">
    <source>
        <dbReference type="SAM" id="Phobius"/>
    </source>
</evidence>
<comment type="subcellular location">
    <subcellularLocation>
        <location evidence="1">Cell membrane</location>
        <topology evidence="1">Multi-pass membrane protein</topology>
    </subcellularLocation>
</comment>
<evidence type="ECO:0000256" key="5">
    <source>
        <dbReference type="ARBA" id="ARBA00023136"/>
    </source>
</evidence>
<comment type="caution">
    <text evidence="7">The sequence shown here is derived from an EMBL/GenBank/DDBJ whole genome shotgun (WGS) entry which is preliminary data.</text>
</comment>
<evidence type="ECO:0000313" key="8">
    <source>
        <dbReference type="Proteomes" id="UP001201549"/>
    </source>
</evidence>
<reference evidence="8" key="2">
    <citation type="submission" date="2023-07" db="EMBL/GenBank/DDBJ databases">
        <title>Shewanella mangrovi sp. nov., an acetaldehyde- degrading bacterium isolated from mangrove sediment.</title>
        <authorList>
            <person name="Liu Y."/>
        </authorList>
    </citation>
    <scope>NUCLEOTIDE SEQUENCE [LARGE SCALE GENOMIC DNA]</scope>
    <source>
        <strain evidence="8">C32</strain>
    </source>
</reference>
<dbReference type="InterPro" id="IPR005538">
    <property type="entry name" value="LrgA/CidA"/>
</dbReference>
<accession>A0ABT2FLJ1</accession>
<feature type="transmembrane region" description="Helical" evidence="6">
    <location>
        <begin position="20"/>
        <end position="41"/>
    </location>
</feature>
<protein>
    <submittedName>
        <fullName evidence="7">CidA/LrgA family protein</fullName>
    </submittedName>
</protein>
<evidence type="ECO:0000313" key="7">
    <source>
        <dbReference type="EMBL" id="MCS4557200.1"/>
    </source>
</evidence>
<evidence type="ECO:0000256" key="2">
    <source>
        <dbReference type="ARBA" id="ARBA00022475"/>
    </source>
</evidence>
<feature type="transmembrane region" description="Helical" evidence="6">
    <location>
        <begin position="104"/>
        <end position="127"/>
    </location>
</feature>
<dbReference type="Proteomes" id="UP001201549">
    <property type="component" value="Unassembled WGS sequence"/>
</dbReference>
<evidence type="ECO:0000256" key="4">
    <source>
        <dbReference type="ARBA" id="ARBA00022989"/>
    </source>
</evidence>
<organism evidence="7 8">
    <name type="scientific">Shewanella electrica</name>
    <dbReference type="NCBI Taxonomy" id="515560"/>
    <lineage>
        <taxon>Bacteria</taxon>
        <taxon>Pseudomonadati</taxon>
        <taxon>Pseudomonadota</taxon>
        <taxon>Gammaproteobacteria</taxon>
        <taxon>Alteromonadales</taxon>
        <taxon>Shewanellaceae</taxon>
        <taxon>Shewanella</taxon>
    </lineage>
</organism>
<feature type="transmembrane region" description="Helical" evidence="6">
    <location>
        <begin position="74"/>
        <end position="92"/>
    </location>
</feature>
<evidence type="ECO:0000256" key="1">
    <source>
        <dbReference type="ARBA" id="ARBA00004651"/>
    </source>
</evidence>
<gene>
    <name evidence="7" type="ORF">L9G74_12170</name>
</gene>
<name>A0ABT2FLJ1_9GAMM</name>
<dbReference type="EMBL" id="JAKOGG010000007">
    <property type="protein sequence ID" value="MCS4557200.1"/>
    <property type="molecule type" value="Genomic_DNA"/>
</dbReference>